<accession>A0ABY2X7T2</accession>
<dbReference type="Proteomes" id="UP001191082">
    <property type="component" value="Unassembled WGS sequence"/>
</dbReference>
<dbReference type="Pfam" id="PF00067">
    <property type="entry name" value="p450"/>
    <property type="match status" value="1"/>
</dbReference>
<evidence type="ECO:0000256" key="1">
    <source>
        <dbReference type="ARBA" id="ARBA00010617"/>
    </source>
</evidence>
<comment type="caution">
    <text evidence="2">The sequence shown here is derived from an EMBL/GenBank/DDBJ whole genome shotgun (WGS) entry which is preliminary data.</text>
</comment>
<dbReference type="PANTHER" id="PTHR46696:SF4">
    <property type="entry name" value="BIOTIN BIOSYNTHESIS CYTOCHROME P450"/>
    <property type="match status" value="1"/>
</dbReference>
<protein>
    <submittedName>
        <fullName evidence="2">Cytochrome P450</fullName>
    </submittedName>
</protein>
<name>A0ABY2X7T2_9RHOB</name>
<dbReference type="InterPro" id="IPR036396">
    <property type="entry name" value="Cyt_P450_sf"/>
</dbReference>
<comment type="similarity">
    <text evidence="1">Belongs to the cytochrome P450 family.</text>
</comment>
<evidence type="ECO:0000313" key="3">
    <source>
        <dbReference type="Proteomes" id="UP001191082"/>
    </source>
</evidence>
<dbReference type="InterPro" id="IPR002397">
    <property type="entry name" value="Cyt_P450_B"/>
</dbReference>
<dbReference type="PRINTS" id="PR00359">
    <property type="entry name" value="BP450"/>
</dbReference>
<dbReference type="InterPro" id="IPR001128">
    <property type="entry name" value="Cyt_P450"/>
</dbReference>
<dbReference type="SUPFAM" id="SSF48264">
    <property type="entry name" value="Cytochrome P450"/>
    <property type="match status" value="1"/>
</dbReference>
<dbReference type="Gene3D" id="1.10.630.10">
    <property type="entry name" value="Cytochrome P450"/>
    <property type="match status" value="1"/>
</dbReference>
<organism evidence="2 3">
    <name type="scientific">Arenibacterium halophilum</name>
    <dbReference type="NCBI Taxonomy" id="2583821"/>
    <lineage>
        <taxon>Bacteria</taxon>
        <taxon>Pseudomonadati</taxon>
        <taxon>Pseudomonadota</taxon>
        <taxon>Alphaproteobacteria</taxon>
        <taxon>Rhodobacterales</taxon>
        <taxon>Paracoccaceae</taxon>
        <taxon>Arenibacterium</taxon>
    </lineage>
</organism>
<dbReference type="EMBL" id="VCPC01000003">
    <property type="protein sequence ID" value="TMV11383.1"/>
    <property type="molecule type" value="Genomic_DNA"/>
</dbReference>
<reference evidence="2 3" key="1">
    <citation type="submission" date="2019-05" db="EMBL/GenBank/DDBJ databases">
        <title>Marivita sp. nov. isolated from sea sediment.</title>
        <authorList>
            <person name="Kim W."/>
        </authorList>
    </citation>
    <scope>NUCLEOTIDE SEQUENCE [LARGE SCALE GENOMIC DNA]</scope>
    <source>
        <strain evidence="2 3">CAU 1492</strain>
    </source>
</reference>
<gene>
    <name evidence="2" type="ORF">FGK64_13915</name>
</gene>
<proteinExistence type="inferred from homology"/>
<evidence type="ECO:0000313" key="2">
    <source>
        <dbReference type="EMBL" id="TMV11383.1"/>
    </source>
</evidence>
<keyword evidence="3" id="KW-1185">Reference proteome</keyword>
<sequence length="419" mass="47076">MTVWTAWDDGHADLTSHDTFARGLPLNTFARMRAEAPLEWTAYDGGQDFWSVTRHADIAEMNKQPAIFSSARGIRMEDQSHEEYMARRTFQETDPPEHSQTRMKLFKAFSRTTMSAYEDTIRDLCQGILDQALAQGTFDATREIARQLPMRMLGRIIGLPEADLPWLVEKGDALIANTDPDFTSHVLDKMTTDEFRMMPFNSPAGAELYDYARELMAGKAARGDTGGVLNMILAPSKDGSVISDTEFRNFFCLVVAAGNDTTRYSIAAGIQAMCHQPELLAQMQAGGDIWDTAPDEIIRWATPAIYFRRTAAQDYRMHGKTIREGDKVLLWWASANRDDTVFDAPDRVDLTRSPNRHLSFGQGGPHVCLGMWLARLEVRVLFQELAKRLKSIEPAGDHLFLRSNFVGGIKHLPVQVTLA</sequence>
<dbReference type="RefSeq" id="WP_138864449.1">
    <property type="nucleotide sequence ID" value="NZ_VCPC01000003.1"/>
</dbReference>
<dbReference type="PANTHER" id="PTHR46696">
    <property type="entry name" value="P450, PUTATIVE (EUROFUNG)-RELATED"/>
    <property type="match status" value="1"/>
</dbReference>
<dbReference type="CDD" id="cd11033">
    <property type="entry name" value="CYP142-like"/>
    <property type="match status" value="1"/>
</dbReference>